<dbReference type="STRING" id="904291.A7J15_01245"/>
<evidence type="ECO:0000313" key="2">
    <source>
        <dbReference type="EMBL" id="OCG75707.1"/>
    </source>
</evidence>
<dbReference type="Pfam" id="PF25362">
    <property type="entry name" value="bPH_11"/>
    <property type="match status" value="1"/>
</dbReference>
<organism evidence="2 3">
    <name type="scientific">Microbacterium sediminis</name>
    <dbReference type="NCBI Taxonomy" id="904291"/>
    <lineage>
        <taxon>Bacteria</taxon>
        <taxon>Bacillati</taxon>
        <taxon>Actinomycetota</taxon>
        <taxon>Actinomycetes</taxon>
        <taxon>Micrococcales</taxon>
        <taxon>Microbacteriaceae</taxon>
        <taxon>Microbacterium</taxon>
    </lineage>
</organism>
<evidence type="ECO:0000259" key="1">
    <source>
        <dbReference type="Pfam" id="PF25362"/>
    </source>
</evidence>
<evidence type="ECO:0000313" key="3">
    <source>
        <dbReference type="Proteomes" id="UP000093355"/>
    </source>
</evidence>
<comment type="caution">
    <text evidence="2">The sequence shown here is derived from an EMBL/GenBank/DDBJ whole genome shotgun (WGS) entry which is preliminary data.</text>
</comment>
<name>A0A1B9NGH3_9MICO</name>
<reference evidence="2 3" key="1">
    <citation type="submission" date="2016-05" db="EMBL/GenBank/DDBJ databases">
        <authorList>
            <person name="Lavstsen T."/>
            <person name="Jespersen J.S."/>
        </authorList>
    </citation>
    <scope>NUCLEOTIDE SEQUENCE [LARGE SCALE GENOMIC DNA]</scope>
    <source>
        <strain evidence="2 3">YLB-01</strain>
    </source>
</reference>
<dbReference type="RefSeq" id="WP_067023175.1">
    <property type="nucleotide sequence ID" value="NZ_CP038256.1"/>
</dbReference>
<keyword evidence="3" id="KW-1185">Reference proteome</keyword>
<dbReference type="InterPro" id="IPR057446">
    <property type="entry name" value="PH_bac"/>
</dbReference>
<dbReference type="OrthoDB" id="3826692at2"/>
<dbReference type="EMBL" id="LXMD01000012">
    <property type="protein sequence ID" value="OCG75707.1"/>
    <property type="molecule type" value="Genomic_DNA"/>
</dbReference>
<proteinExistence type="predicted"/>
<dbReference type="AlphaFoldDB" id="A0A1B9NGH3"/>
<feature type="domain" description="PH" evidence="1">
    <location>
        <begin position="43"/>
        <end position="146"/>
    </location>
</feature>
<dbReference type="Proteomes" id="UP000093355">
    <property type="component" value="Unassembled WGS sequence"/>
</dbReference>
<protein>
    <recommendedName>
        <fullName evidence="1">PH domain-containing protein</fullName>
    </recommendedName>
</protein>
<sequence length="166" mass="17599">MAYVPGVALILAIIALALFGMWRGWRARTRRAARVGVTFGPATGEAVATFGGLYVATTAHDDPLDRLPLPHLGFRSKVVVTVTTEGVALDMPAAPTLFLAAARLVGAGRATWTIDRVVERDGLVLIAWTTDDGTIVDTYLRLQSSEPDALVAAVEDLRTTPTGASK</sequence>
<accession>A0A1B9NGH3</accession>
<gene>
    <name evidence="2" type="ORF">A7J15_01245</name>
</gene>